<accession>A0ACD0P826</accession>
<protein>
    <submittedName>
        <fullName evidence="1">Kinesin-domain-containing protein</fullName>
    </submittedName>
</protein>
<gene>
    <name evidence="1" type="ORF">IE53DRAFT_376625</name>
</gene>
<name>A0ACD0P826_9BASI</name>
<evidence type="ECO:0000313" key="2">
    <source>
        <dbReference type="Proteomes" id="UP000245626"/>
    </source>
</evidence>
<keyword evidence="2" id="KW-1185">Reference proteome</keyword>
<organism evidence="1 2">
    <name type="scientific">Violaceomyces palustris</name>
    <dbReference type="NCBI Taxonomy" id="1673888"/>
    <lineage>
        <taxon>Eukaryota</taxon>
        <taxon>Fungi</taxon>
        <taxon>Dikarya</taxon>
        <taxon>Basidiomycota</taxon>
        <taxon>Ustilaginomycotina</taxon>
        <taxon>Ustilaginomycetes</taxon>
        <taxon>Violaceomycetales</taxon>
        <taxon>Violaceomycetaceae</taxon>
        <taxon>Violaceomyces</taxon>
    </lineage>
</organism>
<evidence type="ECO:0000313" key="1">
    <source>
        <dbReference type="EMBL" id="PWN54268.1"/>
    </source>
</evidence>
<proteinExistence type="predicted"/>
<sequence>MADSGNIKVVVRCRPMNSRERARGASNLIEVKDQHQLVLSPPGEGDSRENSKATKKKAMPFSFDRAYDENTEQRTLFEYIGVELLAHAFNGFNTCVFAYGQTGSGKSHSMVGYAEAKGLIPLTCSKLFDDVTDKMAANPHLKISVEVSYIEIYNEKVRDLLNPKNKGNLKVREHPSLGPYVEDLSKLIVSSFKDIENLMDEGNKARTVAATNMNETSSRSHAVFTLVLTQKMHDVETRMDSEKVSRISLVDLAGSERANSTGATGARLKEGANINRSLTTLGKVIAALATASMDPPKGKKKAALDNFVPYRDSVLTWLLKDSLGGNSKTAMIAAISPADYEETLSTLRYADQAKKIKNKAVVNEDPNAKLIRELKEELEMLRNRVKGGGSLDGEGSWDPNVPPEQQVVRYQTKTGEIKTVTKAELQDQLEQSEKIMSSLNESWEEKLQKTQQIQKEREKALEELGISVDKDHVGVHTPKRLPHLVNLNEDPLMSECLIYQIKPGNTMVGNLDGESAAQIRLSGSNILPEHCYFESSDGAVMIHAMPESMTMVNGKRVTPGEPRRLRSGYRVILGDFHVFRFNHPEEVRKARDRVKSTLARSTGEAENETMGTDSPNTRPDSPASGDGCDVDWTYARREAALARLNGQDVNFDKLNEEDLEKLFEDISRARSKKTGNGRPESRASYFDDTESQSSYVRPYSLSTFTDDTSIDPWSQGGGGGSDVGSMRANQHRQKEPLPEVAAREAEDLKIKVKEYEERLNRLTAAAAATTPGESGGFFFDLPVEFTGEQRRLLQWALAKWKSHTKVSMAEDILSNAVHVKEANVISKELGKRVSYQFTIVDQEPLANPSSSVEAIAGLTEFDDVADPELACSPKPCTGIKVYDHAHRTTYVWSIAKFLQRLQKMRNLYTFVDRPEYSQHFNWADPFYESPSPSFAFIGNALVPLKPLSRQISARYRVPIMSRHMAKSIGTCSVEVKFVSLTAPPLGRTANGRSQNGSHNGISSPAISISSQSRDTDGDPLPAGHKLGLQICVDTVSGFSKDEFQSVHAQVRLSSIVGPSISKDDVYTSVPIDLSSESSLSEIKLRRTISFILTPESVQFMRNGYAPIEFFAKLKPAHLEAIESHDAEKEGTKLIKPVPDANGSLNGKSDAGGLKPSSMTTTTGRLSENEMVSEEQHHVLAFVQVCELDASGDYKPVQVRAQSGLDPGSFFLRQGLQRKLVLRLSHDSGRQFPWVKVTKLELGDVRLLDPRGRIHVSGISDPVQLQVPAKQQSLEFLANGTSELSLWAWWDSSVHDSLYLNRATASGHRVLLKLDFQVQVETCSQPAKFSMDVAVSINARDAKPSGKLMSMIESAANGSRVLTKTSALFGIKLVPPLTKKTKELWRLDTGARYIRGEEALLGWKARGLSLVQDHSLLVRAEKRRAEVEGVRALLRANPPLSLSMNGGIMAGARGENAILEKALGAWKRSVSDSRLSILELTASGGLSEESEEGKEQQQPLPSPSPLLEPFRSPRPDSLLSPRADSYRSPRVGSSSSALSSPGFNSPRPESIRSSSSPNGGGMSQKRSEGEGAAKLTAQVTIIPRTDTAVKKGWLMTPVETFTDRWIKRFFVLRRPFLYVYEASSELEEIMAINVKSCKVEHDENVERMLERENVFGVYTSSNSYFFQAPSAREMESWIRALDSFHSTRQA</sequence>
<reference evidence="1 2" key="1">
    <citation type="journal article" date="2018" name="Mol. Biol. Evol.">
        <title>Broad Genomic Sampling Reveals a Smut Pathogenic Ancestry of the Fungal Clade Ustilaginomycotina.</title>
        <authorList>
            <person name="Kijpornyongpan T."/>
            <person name="Mondo S.J."/>
            <person name="Barry K."/>
            <person name="Sandor L."/>
            <person name="Lee J."/>
            <person name="Lipzen A."/>
            <person name="Pangilinan J."/>
            <person name="LaButti K."/>
            <person name="Hainaut M."/>
            <person name="Henrissat B."/>
            <person name="Grigoriev I.V."/>
            <person name="Spatafora J.W."/>
            <person name="Aime M.C."/>
        </authorList>
    </citation>
    <scope>NUCLEOTIDE SEQUENCE [LARGE SCALE GENOMIC DNA]</scope>
    <source>
        <strain evidence="1 2">SA 807</strain>
    </source>
</reference>
<dbReference type="EMBL" id="KZ819689">
    <property type="protein sequence ID" value="PWN54268.1"/>
    <property type="molecule type" value="Genomic_DNA"/>
</dbReference>
<dbReference type="Proteomes" id="UP000245626">
    <property type="component" value="Unassembled WGS sequence"/>
</dbReference>